<dbReference type="EMBL" id="JAJUBC010000034">
    <property type="protein sequence ID" value="MDD1795774.1"/>
    <property type="molecule type" value="Genomic_DNA"/>
</dbReference>
<sequence>MSRLDTRGFMDGALRAYDIVDRKLSRDEDREIRKQQLEKSNQRADQQMALRMADEERRTQAHEYQYGVDGEGGALRQAQAQNEKLFDANLAAAHSRKNLSDYQLSQQRKSVFINENAPLLQTGWQRWMQGGDIDDIFNHETIKGGAYDPRRYLDPDFDKAANTLETALPKLAKGKGDINAPEVKSALNTFYKSNLQASVGATDPKTGKTIQDARWGEVTFAKDINPELEGDQPGLVLTAEVNYGGEEWVPKPITERRSTDVGDHVKVIPIELAMQETMASIAKYGCVFHPT</sequence>
<comment type="caution">
    <text evidence="1">The sequence shown here is derived from an EMBL/GenBank/DDBJ whole genome shotgun (WGS) entry which is preliminary data.</text>
</comment>
<reference evidence="1" key="1">
    <citation type="submission" date="2021-12" db="EMBL/GenBank/DDBJ databases">
        <title>Enterovibrio ZSDZ35 sp. nov. and Enterovibrio ZSDZ42 sp. nov., isolated from coastal seawater in Qingdao.</title>
        <authorList>
            <person name="Zhang P."/>
        </authorList>
    </citation>
    <scope>NUCLEOTIDE SEQUENCE</scope>
    <source>
        <strain evidence="1">ZSDZ42</strain>
    </source>
</reference>
<accession>A0ABT5R675</accession>
<evidence type="ECO:0000313" key="1">
    <source>
        <dbReference type="EMBL" id="MDD1795774.1"/>
    </source>
</evidence>
<dbReference type="RefSeq" id="WP_274166559.1">
    <property type="nucleotide sequence ID" value="NZ_JAJUBC010000034.1"/>
</dbReference>
<organism evidence="1 2">
    <name type="scientific">Enterovibrio gelatinilyticus</name>
    <dbReference type="NCBI Taxonomy" id="2899819"/>
    <lineage>
        <taxon>Bacteria</taxon>
        <taxon>Pseudomonadati</taxon>
        <taxon>Pseudomonadota</taxon>
        <taxon>Gammaproteobacteria</taxon>
        <taxon>Vibrionales</taxon>
        <taxon>Vibrionaceae</taxon>
        <taxon>Enterovibrio</taxon>
    </lineage>
</organism>
<protein>
    <submittedName>
        <fullName evidence="1">Uncharacterized protein</fullName>
    </submittedName>
</protein>
<name>A0ABT5R675_9GAMM</name>
<gene>
    <name evidence="1" type="ORF">LRP50_21880</name>
</gene>
<dbReference type="Proteomes" id="UP001149400">
    <property type="component" value="Unassembled WGS sequence"/>
</dbReference>
<proteinExistence type="predicted"/>
<keyword evidence="2" id="KW-1185">Reference proteome</keyword>
<evidence type="ECO:0000313" key="2">
    <source>
        <dbReference type="Proteomes" id="UP001149400"/>
    </source>
</evidence>